<keyword evidence="3" id="KW-1185">Reference proteome</keyword>
<name>V8CL23_9BACT</name>
<dbReference type="Proteomes" id="UP000018727">
    <property type="component" value="Unassembled WGS sequence"/>
</dbReference>
<gene>
    <name evidence="2" type="ORF">HMPREF1173_01963</name>
</gene>
<accession>V8CL23</accession>
<organism evidence="2 3">
    <name type="scientific">Prevotella nigrescens CC14M</name>
    <dbReference type="NCBI Taxonomy" id="1073366"/>
    <lineage>
        <taxon>Bacteria</taxon>
        <taxon>Pseudomonadati</taxon>
        <taxon>Bacteroidota</taxon>
        <taxon>Bacteroidia</taxon>
        <taxon>Bacteroidales</taxon>
        <taxon>Prevotellaceae</taxon>
        <taxon>Prevotella</taxon>
    </lineage>
</organism>
<keyword evidence="1" id="KW-1133">Transmembrane helix</keyword>
<dbReference type="EMBL" id="AZJH01000031">
    <property type="protein sequence ID" value="ETD28049.1"/>
    <property type="molecule type" value="Genomic_DNA"/>
</dbReference>
<sequence>MFENIKEKDMRSAAFNVLVFAILVPLYYYCFFVWVDVREAFGEIINYFS</sequence>
<evidence type="ECO:0000256" key="1">
    <source>
        <dbReference type="SAM" id="Phobius"/>
    </source>
</evidence>
<reference evidence="2 3" key="1">
    <citation type="submission" date="2013-10" db="EMBL/GenBank/DDBJ databases">
        <title>The Genome Sequence of Prevotella nigrescens CC14M.</title>
        <authorList>
            <consortium name="The Broad Institute Genomics Platform"/>
            <person name="Earl A."/>
            <person name="Allen-Vercoe E."/>
            <person name="Daigneault M."/>
            <person name="Young S.K."/>
            <person name="Zeng Q."/>
            <person name="Gargeya S."/>
            <person name="Fitzgerald M."/>
            <person name="Abouelleil A."/>
            <person name="Alvarado L."/>
            <person name="Chapman S.B."/>
            <person name="Gainer-Dewar J."/>
            <person name="Goldberg J."/>
            <person name="Griggs A."/>
            <person name="Gujja S."/>
            <person name="Hansen M."/>
            <person name="Howarth C."/>
            <person name="Imamovic A."/>
            <person name="Ireland A."/>
            <person name="Larimer J."/>
            <person name="McCowan C."/>
            <person name="Murphy C."/>
            <person name="Pearson M."/>
            <person name="Poon T.W."/>
            <person name="Priest M."/>
            <person name="Roberts A."/>
            <person name="Saif S."/>
            <person name="Shea T."/>
            <person name="Sykes S."/>
            <person name="Wortman J."/>
            <person name="Nusbaum C."/>
            <person name="Birren B."/>
        </authorList>
    </citation>
    <scope>NUCLEOTIDE SEQUENCE [LARGE SCALE GENOMIC DNA]</scope>
    <source>
        <strain evidence="2 3">CC14M</strain>
    </source>
</reference>
<dbReference type="AlphaFoldDB" id="V8CL23"/>
<evidence type="ECO:0000313" key="3">
    <source>
        <dbReference type="Proteomes" id="UP000018727"/>
    </source>
</evidence>
<dbReference type="HOGENOM" id="CLU_3139208_0_0_10"/>
<proteinExistence type="predicted"/>
<comment type="caution">
    <text evidence="2">The sequence shown here is derived from an EMBL/GenBank/DDBJ whole genome shotgun (WGS) entry which is preliminary data.</text>
</comment>
<feature type="transmembrane region" description="Helical" evidence="1">
    <location>
        <begin position="12"/>
        <end position="35"/>
    </location>
</feature>
<dbReference type="PATRIC" id="fig|1073366.3.peg.2017"/>
<keyword evidence="1" id="KW-0812">Transmembrane</keyword>
<keyword evidence="1" id="KW-0472">Membrane</keyword>
<evidence type="ECO:0000313" key="2">
    <source>
        <dbReference type="EMBL" id="ETD28049.1"/>
    </source>
</evidence>
<protein>
    <submittedName>
        <fullName evidence="2">Uncharacterized protein</fullName>
    </submittedName>
</protein>